<reference evidence="1 2" key="1">
    <citation type="submission" date="2018-11" db="EMBL/GenBank/DDBJ databases">
        <authorList>
            <person name="Ye M.-Q."/>
            <person name="Du Z.-J."/>
        </authorList>
    </citation>
    <scope>NUCLEOTIDE SEQUENCE [LARGE SCALE GENOMIC DNA]</scope>
    <source>
        <strain evidence="1 2">U0105</strain>
    </source>
</reference>
<evidence type="ECO:0000313" key="1">
    <source>
        <dbReference type="EMBL" id="RPJ65733.1"/>
    </source>
</evidence>
<dbReference type="Pfam" id="PF13692">
    <property type="entry name" value="Glyco_trans_1_4"/>
    <property type="match status" value="1"/>
</dbReference>
<accession>A0A3N5XZ15</accession>
<dbReference type="NCBIfam" id="TIGR03087">
    <property type="entry name" value="stp1"/>
    <property type="match status" value="1"/>
</dbReference>
<dbReference type="AlphaFoldDB" id="A0A3N5XZ15"/>
<dbReference type="OrthoDB" id="9807209at2"/>
<proteinExistence type="predicted"/>
<gene>
    <name evidence="1" type="ORF">DRW07_13020</name>
</gene>
<dbReference type="PANTHER" id="PTHR12526">
    <property type="entry name" value="GLYCOSYLTRANSFERASE"/>
    <property type="match status" value="1"/>
</dbReference>
<comment type="caution">
    <text evidence="1">The sequence shown here is derived from an EMBL/GenBank/DDBJ whole genome shotgun (WGS) entry which is preliminary data.</text>
</comment>
<dbReference type="SUPFAM" id="SSF53756">
    <property type="entry name" value="UDP-Glycosyltransferase/glycogen phosphorylase"/>
    <property type="match status" value="1"/>
</dbReference>
<keyword evidence="2" id="KW-1185">Reference proteome</keyword>
<dbReference type="CDD" id="cd03801">
    <property type="entry name" value="GT4_PimA-like"/>
    <property type="match status" value="1"/>
</dbReference>
<protein>
    <submittedName>
        <fullName evidence="1">TIGR03087 family PEP-CTERM/XrtA system glycosyltransferase</fullName>
    </submittedName>
</protein>
<evidence type="ECO:0000313" key="2">
    <source>
        <dbReference type="Proteomes" id="UP000275281"/>
    </source>
</evidence>
<sequence length="397" mass="44647">MIIVVAQRVPYPPNKGEKLRTYHQIKHLVEQGHAVRVYSLRHEREDDELAFELAKNLNIKVTLFGMQNRLFRYITAFLKGAPISVGAFHSSQLHKQLQTDAEQGEPLTILLTASSLAPYVLESAASKKEHVTLLMDFMDVDSDKWAQYANNTKGPMKWVYQRESRGIRKLEAAVNRSFDRCFLIAETEIALFSKQVCNTVPVTKLNNGMDFDAFHPGKNDAKPPFPVFLFTGVMDYKPNVDAVVWFYEKCWKEIKQRLPEAKFVIAGMNPTSSVTALDKDPDIDVTGFVKDILPYYHMASVFVAPFRLARGVQNKVLQATSCALPVVTTEMGAEGISFANSETMFIANEAQHFANACIEAATNSNNAEQKAQRAYQALRASYSWENQLKPLVEAVAL</sequence>
<dbReference type="Proteomes" id="UP000275281">
    <property type="component" value="Unassembled WGS sequence"/>
</dbReference>
<keyword evidence="1" id="KW-0808">Transferase</keyword>
<dbReference type="PANTHER" id="PTHR12526:SF630">
    <property type="entry name" value="GLYCOSYLTRANSFERASE"/>
    <property type="match status" value="1"/>
</dbReference>
<dbReference type="GO" id="GO:0016740">
    <property type="term" value="F:transferase activity"/>
    <property type="evidence" value="ECO:0007669"/>
    <property type="project" value="UniProtKB-KW"/>
</dbReference>
<organism evidence="1 2">
    <name type="scientific">Alteromonas sediminis</name>
    <dbReference type="NCBI Taxonomy" id="2259342"/>
    <lineage>
        <taxon>Bacteria</taxon>
        <taxon>Pseudomonadati</taxon>
        <taxon>Pseudomonadota</taxon>
        <taxon>Gammaproteobacteria</taxon>
        <taxon>Alteromonadales</taxon>
        <taxon>Alteromonadaceae</taxon>
        <taxon>Alteromonas/Salinimonas group</taxon>
        <taxon>Alteromonas</taxon>
    </lineage>
</organism>
<dbReference type="Gene3D" id="3.40.50.2000">
    <property type="entry name" value="Glycogen Phosphorylase B"/>
    <property type="match status" value="2"/>
</dbReference>
<name>A0A3N5XZ15_9ALTE</name>
<dbReference type="InterPro" id="IPR017521">
    <property type="entry name" value="Sugar_tfrase_PEP-CTERM_Stp1"/>
</dbReference>
<dbReference type="EMBL" id="RPOK01000004">
    <property type="protein sequence ID" value="RPJ65733.1"/>
    <property type="molecule type" value="Genomic_DNA"/>
</dbReference>
<dbReference type="RefSeq" id="WP_124028364.1">
    <property type="nucleotide sequence ID" value="NZ_JBHRSN010000007.1"/>
</dbReference>